<sequence length="334" mass="36756">MIVDDDFPLHLRPLSLSERHRFGAAEYVLEGWVGGQWIAIPVHRVADSGGASAECYAIDVMGIPLAEGRLIDLVHAVRRLLHALVYGGRFPCYAMEISPVGVALPVYPWGEGWRVHEPDGPILEAGDLGILRQRVADAHGLPVEAIRVRVLSERLAWVLPAAVFRPAIGSVPWLPVAWSESGWRLHFMGALLSAPGNGVGIWSLWEAVADQGVRQGWLHAPEDLTLEIWSGSAWETIQSALAEATVRFRFYEAGRRLRAVLLPIFRGGERWVAVYATREQRTVFVGRDLIDLQRRAGEALHAAGCLPDPWALRMELGETGGSPKAKHALLVPGR</sequence>
<evidence type="ECO:0000313" key="1">
    <source>
        <dbReference type="EMBL" id="GBD09460.1"/>
    </source>
</evidence>
<protein>
    <submittedName>
        <fullName evidence="1">Uncharacterized protein</fullName>
    </submittedName>
</protein>
<comment type="caution">
    <text evidence="1">The sequence shown here is derived from an EMBL/GenBank/DDBJ whole genome shotgun (WGS) entry which is preliminary data.</text>
</comment>
<evidence type="ECO:0000313" key="2">
    <source>
        <dbReference type="Proteomes" id="UP000236642"/>
    </source>
</evidence>
<name>A0A2H5Y7P4_9CHLR</name>
<dbReference type="EMBL" id="BEHY01000044">
    <property type="protein sequence ID" value="GBD09460.1"/>
    <property type="molecule type" value="Genomic_DNA"/>
</dbReference>
<organism evidence="1 2">
    <name type="scientific">Candidatus Thermoflexus japonica</name>
    <dbReference type="NCBI Taxonomy" id="2035417"/>
    <lineage>
        <taxon>Bacteria</taxon>
        <taxon>Bacillati</taxon>
        <taxon>Chloroflexota</taxon>
        <taxon>Thermoflexia</taxon>
        <taxon>Thermoflexales</taxon>
        <taxon>Thermoflexaceae</taxon>
        <taxon>Thermoflexus</taxon>
    </lineage>
</organism>
<proteinExistence type="predicted"/>
<accession>A0A2H5Y7P4</accession>
<gene>
    <name evidence="1" type="ORF">HRbin22_01714</name>
</gene>
<dbReference type="Proteomes" id="UP000236642">
    <property type="component" value="Unassembled WGS sequence"/>
</dbReference>
<reference evidence="2" key="1">
    <citation type="submission" date="2017-09" db="EMBL/GenBank/DDBJ databases">
        <title>Metaegenomics of thermophilic ammonia-oxidizing enrichment culture.</title>
        <authorList>
            <person name="Kato S."/>
            <person name="Suzuki K."/>
        </authorList>
    </citation>
    <scope>NUCLEOTIDE SEQUENCE [LARGE SCALE GENOMIC DNA]</scope>
</reference>
<dbReference type="AlphaFoldDB" id="A0A2H5Y7P4"/>